<dbReference type="Gene3D" id="3.10.10.10">
    <property type="entry name" value="HIV Type 1 Reverse Transcriptase, subunit A, domain 1"/>
    <property type="match status" value="2"/>
</dbReference>
<dbReference type="InterPro" id="IPR043128">
    <property type="entry name" value="Rev_trsase/Diguanyl_cyclase"/>
</dbReference>
<evidence type="ECO:0000313" key="4">
    <source>
        <dbReference type="Proteomes" id="UP001151760"/>
    </source>
</evidence>
<protein>
    <submittedName>
        <fullName evidence="3">Reverse transcriptase domain-containing protein</fullName>
    </submittedName>
</protein>
<evidence type="ECO:0000313" key="3">
    <source>
        <dbReference type="EMBL" id="GJS62954.1"/>
    </source>
</evidence>
<dbReference type="PANTHER" id="PTHR24559">
    <property type="entry name" value="TRANSPOSON TY3-I GAG-POL POLYPROTEIN"/>
    <property type="match status" value="1"/>
</dbReference>
<gene>
    <name evidence="3" type="ORF">Tco_0677518</name>
</gene>
<keyword evidence="4" id="KW-1185">Reference proteome</keyword>
<dbReference type="PROSITE" id="PS50878">
    <property type="entry name" value="RT_POL"/>
    <property type="match status" value="1"/>
</dbReference>
<feature type="coiled-coil region" evidence="1">
    <location>
        <begin position="28"/>
        <end position="135"/>
    </location>
</feature>
<organism evidence="3 4">
    <name type="scientific">Tanacetum coccineum</name>
    <dbReference type="NCBI Taxonomy" id="301880"/>
    <lineage>
        <taxon>Eukaryota</taxon>
        <taxon>Viridiplantae</taxon>
        <taxon>Streptophyta</taxon>
        <taxon>Embryophyta</taxon>
        <taxon>Tracheophyta</taxon>
        <taxon>Spermatophyta</taxon>
        <taxon>Magnoliopsida</taxon>
        <taxon>eudicotyledons</taxon>
        <taxon>Gunneridae</taxon>
        <taxon>Pentapetalae</taxon>
        <taxon>asterids</taxon>
        <taxon>campanulids</taxon>
        <taxon>Asterales</taxon>
        <taxon>Asteraceae</taxon>
        <taxon>Asteroideae</taxon>
        <taxon>Anthemideae</taxon>
        <taxon>Anthemidinae</taxon>
        <taxon>Tanacetum</taxon>
    </lineage>
</organism>
<feature type="domain" description="Reverse transcriptase" evidence="2">
    <location>
        <begin position="483"/>
        <end position="676"/>
    </location>
</feature>
<evidence type="ECO:0000256" key="1">
    <source>
        <dbReference type="SAM" id="Coils"/>
    </source>
</evidence>
<sequence>MQLNKEIFQKNNTSVNQTKPTFDHLFELNNLKAKLQVKDTTIEKLKANNKRLNKTSTTNSVKKDLDEIKTINIELEHRVAKLIAENEHLKQTYTQLYDSIKPSRVRAKEHAESLVNQLNQKSVEITDLNAQLQEKISLLSILIGTLLNEEDDIEVDIEEDENEPELTYPYEKVDPFNPPPPASESEPEDVIEVKDTVEPKDETIPASVHEVGESSTVPFLQEDSDGMLPGLIRREIYSLFGRMTSLSRRIVEEGTDAMENLVRKLGNAEEKAECKKLKKELEEARFSNTLLHMQNERVERDLYWTRVRAHELYQELIHRGFVFEERPNEIIDVPVEDEKNQSSEQRGSPRDSYVDAAIAAKRARHTNAGNDARGFGPVRGQDAVLVVRECTFYGFMKCNLTVFREGKKVKFTAATLQGPALTWWNSKVATMEEIQRMEHELWNLRVKEYNIVAWLIKHDSVIVCGEKARKYIKQGCHLFLAHVTKKKPKEKQLEYMPVIRDVPEVFPDDLPGLPPLRQMRELLVQLQELLEKGFIRPSSSPWGAPVLFVKKKDGSFRMFERVYLGSGYHQLRIKEDDIPITAFRTRYGHFEFQVMPFGLTNAPAVFMDLMNRVCNPYLDKFVIVFIDDILVYSKDEEEHGKHLKIILELLKKERLYAKFSKCDFWLDLVQFLGYVIDHNGVHVDPAKIEAIKN</sequence>
<keyword evidence="3" id="KW-0548">Nucleotidyltransferase</keyword>
<dbReference type="PANTHER" id="PTHR24559:SF427">
    <property type="entry name" value="RNA-DIRECTED DNA POLYMERASE"/>
    <property type="match status" value="1"/>
</dbReference>
<accession>A0ABQ4XCK6</accession>
<evidence type="ECO:0000259" key="2">
    <source>
        <dbReference type="PROSITE" id="PS50878"/>
    </source>
</evidence>
<reference evidence="3" key="1">
    <citation type="journal article" date="2022" name="Int. J. Mol. Sci.">
        <title>Draft Genome of Tanacetum Coccineum: Genomic Comparison of Closely Related Tanacetum-Family Plants.</title>
        <authorList>
            <person name="Yamashiro T."/>
            <person name="Shiraishi A."/>
            <person name="Nakayama K."/>
            <person name="Satake H."/>
        </authorList>
    </citation>
    <scope>NUCLEOTIDE SEQUENCE</scope>
</reference>
<keyword evidence="3" id="KW-0695">RNA-directed DNA polymerase</keyword>
<proteinExistence type="predicted"/>
<comment type="caution">
    <text evidence="3">The sequence shown here is derived from an EMBL/GenBank/DDBJ whole genome shotgun (WGS) entry which is preliminary data.</text>
</comment>
<feature type="coiled-coil region" evidence="1">
    <location>
        <begin position="251"/>
        <end position="287"/>
    </location>
</feature>
<dbReference type="EMBL" id="BQNB010009397">
    <property type="protein sequence ID" value="GJS62954.1"/>
    <property type="molecule type" value="Genomic_DNA"/>
</dbReference>
<keyword evidence="1" id="KW-0175">Coiled coil</keyword>
<dbReference type="CDD" id="cd01647">
    <property type="entry name" value="RT_LTR"/>
    <property type="match status" value="1"/>
</dbReference>
<dbReference type="SUPFAM" id="SSF56672">
    <property type="entry name" value="DNA/RNA polymerases"/>
    <property type="match status" value="1"/>
</dbReference>
<dbReference type="Proteomes" id="UP001151760">
    <property type="component" value="Unassembled WGS sequence"/>
</dbReference>
<dbReference type="InterPro" id="IPR000477">
    <property type="entry name" value="RT_dom"/>
</dbReference>
<name>A0ABQ4XCK6_9ASTR</name>
<dbReference type="InterPro" id="IPR053134">
    <property type="entry name" value="RNA-dir_DNA_polymerase"/>
</dbReference>
<dbReference type="Gene3D" id="3.30.70.270">
    <property type="match status" value="1"/>
</dbReference>
<dbReference type="InterPro" id="IPR043502">
    <property type="entry name" value="DNA/RNA_pol_sf"/>
</dbReference>
<dbReference type="GO" id="GO:0003964">
    <property type="term" value="F:RNA-directed DNA polymerase activity"/>
    <property type="evidence" value="ECO:0007669"/>
    <property type="project" value="UniProtKB-KW"/>
</dbReference>
<keyword evidence="3" id="KW-0808">Transferase</keyword>
<reference evidence="3" key="2">
    <citation type="submission" date="2022-01" db="EMBL/GenBank/DDBJ databases">
        <authorList>
            <person name="Yamashiro T."/>
            <person name="Shiraishi A."/>
            <person name="Satake H."/>
            <person name="Nakayama K."/>
        </authorList>
    </citation>
    <scope>NUCLEOTIDE SEQUENCE</scope>
</reference>
<dbReference type="Pfam" id="PF00078">
    <property type="entry name" value="RVT_1"/>
    <property type="match status" value="1"/>
</dbReference>